<evidence type="ECO:0000313" key="1">
    <source>
        <dbReference type="EMBL" id="EHM53655.1"/>
    </source>
</evidence>
<dbReference type="GeneID" id="63974436"/>
<organism evidence="1 2">
    <name type="scientific">Flavonifractor plautii ATCC 29863</name>
    <dbReference type="NCBI Taxonomy" id="411475"/>
    <lineage>
        <taxon>Bacteria</taxon>
        <taxon>Bacillati</taxon>
        <taxon>Bacillota</taxon>
        <taxon>Clostridia</taxon>
        <taxon>Eubacteriales</taxon>
        <taxon>Oscillospiraceae</taxon>
        <taxon>Flavonifractor</taxon>
    </lineage>
</organism>
<dbReference type="EMBL" id="AGCK01000060">
    <property type="protein sequence ID" value="EHM53655.1"/>
    <property type="molecule type" value="Genomic_DNA"/>
</dbReference>
<proteinExistence type="predicted"/>
<dbReference type="HOGENOM" id="CLU_2247310_0_0_9"/>
<name>G9YN28_FLAPL</name>
<dbReference type="Proteomes" id="UP000004459">
    <property type="component" value="Unassembled WGS sequence"/>
</dbReference>
<accession>G9YN28</accession>
<dbReference type="RefSeq" id="WP_007489162.1">
    <property type="nucleotide sequence ID" value="NZ_JH417672.1"/>
</dbReference>
<reference evidence="1 2" key="1">
    <citation type="submission" date="2011-08" db="EMBL/GenBank/DDBJ databases">
        <authorList>
            <person name="Weinstock G."/>
            <person name="Sodergren E."/>
            <person name="Clifton S."/>
            <person name="Fulton L."/>
            <person name="Fulton B."/>
            <person name="Courtney L."/>
            <person name="Fronick C."/>
            <person name="Harrison M."/>
            <person name="Strong C."/>
            <person name="Farmer C."/>
            <person name="Delahaunty K."/>
            <person name="Markovic C."/>
            <person name="Hall O."/>
            <person name="Minx P."/>
            <person name="Tomlinson C."/>
            <person name="Mitreva M."/>
            <person name="Hou S."/>
            <person name="Chen J."/>
            <person name="Wollam A."/>
            <person name="Pepin K.H."/>
            <person name="Johnson M."/>
            <person name="Bhonagiri V."/>
            <person name="Zhang X."/>
            <person name="Suruliraj S."/>
            <person name="Warren W."/>
            <person name="Chinwalla A."/>
            <person name="Mardis E.R."/>
            <person name="Wilson R.K."/>
        </authorList>
    </citation>
    <scope>NUCLEOTIDE SEQUENCE [LARGE SCALE GENOMIC DNA]</scope>
    <source>
        <strain evidence="1 2">ATCC 29863</strain>
    </source>
</reference>
<sequence length="96" mass="10605">MKEYIEKADAINLLWLFADESCASVVSDFEGLPAADVAEVRHAFWSDYGSGVCCTNCGVSLFHQDENNNWGIEPSKFMFCPSCGALMDEEADHETS</sequence>
<comment type="caution">
    <text evidence="1">The sequence shown here is derived from an EMBL/GenBank/DDBJ whole genome shotgun (WGS) entry which is preliminary data.</text>
</comment>
<dbReference type="AlphaFoldDB" id="G9YN28"/>
<gene>
    <name evidence="1" type="ORF">HMPREF0372_00900</name>
</gene>
<protein>
    <submittedName>
        <fullName evidence="1">Uncharacterized protein</fullName>
    </submittedName>
</protein>
<evidence type="ECO:0000313" key="2">
    <source>
        <dbReference type="Proteomes" id="UP000004459"/>
    </source>
</evidence>